<proteinExistence type="inferred from homology"/>
<dbReference type="Pfam" id="PF03193">
    <property type="entry name" value="RsgA_GTPase"/>
    <property type="match status" value="1"/>
</dbReference>
<dbReference type="PROSITE" id="PS50936">
    <property type="entry name" value="ENGC_GTPASE"/>
    <property type="match status" value="1"/>
</dbReference>
<keyword evidence="7 10" id="KW-0862">Zinc</keyword>
<feature type="binding site" evidence="10">
    <location>
        <position position="285"/>
    </location>
    <ligand>
        <name>Zn(2+)</name>
        <dbReference type="ChEBI" id="CHEBI:29105"/>
    </ligand>
</feature>
<name>A0A7W7ABV4_9SPHN</name>
<dbReference type="HAMAP" id="MF_01820">
    <property type="entry name" value="GTPase_RsgA"/>
    <property type="match status" value="1"/>
</dbReference>
<dbReference type="EC" id="3.6.1.-" evidence="10"/>
<evidence type="ECO:0000259" key="13">
    <source>
        <dbReference type="PROSITE" id="PS51721"/>
    </source>
</evidence>
<evidence type="ECO:0000256" key="11">
    <source>
        <dbReference type="SAM" id="MobiDB-lite"/>
    </source>
</evidence>
<dbReference type="EMBL" id="JACHOA010000004">
    <property type="protein sequence ID" value="MBB4614168.1"/>
    <property type="molecule type" value="Genomic_DNA"/>
</dbReference>
<feature type="binding site" evidence="10">
    <location>
        <begin position="147"/>
        <end position="150"/>
    </location>
    <ligand>
        <name>GTP</name>
        <dbReference type="ChEBI" id="CHEBI:37565"/>
    </ligand>
</feature>
<evidence type="ECO:0000313" key="15">
    <source>
        <dbReference type="Proteomes" id="UP000538566"/>
    </source>
</evidence>
<keyword evidence="9 10" id="KW-0342">GTP-binding</keyword>
<dbReference type="InterPro" id="IPR010914">
    <property type="entry name" value="RsgA_GTPase_dom"/>
</dbReference>
<comment type="subcellular location">
    <subcellularLocation>
        <location evidence="10">Cytoplasm</location>
    </subcellularLocation>
</comment>
<comment type="caution">
    <text evidence="14">The sequence shown here is derived from an EMBL/GenBank/DDBJ whole genome shotgun (WGS) entry which is preliminary data.</text>
</comment>
<evidence type="ECO:0000256" key="6">
    <source>
        <dbReference type="ARBA" id="ARBA00022801"/>
    </source>
</evidence>
<dbReference type="InterPro" id="IPR004881">
    <property type="entry name" value="Ribosome_biogen_GTPase_RsgA"/>
</dbReference>
<keyword evidence="1 10" id="KW-0963">Cytoplasm</keyword>
<keyword evidence="3 10" id="KW-0479">Metal-binding</keyword>
<evidence type="ECO:0000256" key="8">
    <source>
        <dbReference type="ARBA" id="ARBA00022884"/>
    </source>
</evidence>
<reference evidence="14 15" key="1">
    <citation type="submission" date="2020-08" db="EMBL/GenBank/DDBJ databases">
        <title>Genomic Encyclopedia of Type Strains, Phase IV (KMG-IV): sequencing the most valuable type-strain genomes for metagenomic binning, comparative biology and taxonomic classification.</title>
        <authorList>
            <person name="Goeker M."/>
        </authorList>
    </citation>
    <scope>NUCLEOTIDE SEQUENCE [LARGE SCALE GENOMIC DNA]</scope>
    <source>
        <strain evidence="14 15">DSM 17507</strain>
    </source>
</reference>
<keyword evidence="2 10" id="KW-0690">Ribosome biogenesis</keyword>
<organism evidence="14 15">
    <name type="scientific">Novosphingobium taihuense</name>
    <dbReference type="NCBI Taxonomy" id="260085"/>
    <lineage>
        <taxon>Bacteria</taxon>
        <taxon>Pseudomonadati</taxon>
        <taxon>Pseudomonadota</taxon>
        <taxon>Alphaproteobacteria</taxon>
        <taxon>Sphingomonadales</taxon>
        <taxon>Sphingomonadaceae</taxon>
        <taxon>Novosphingobium</taxon>
    </lineage>
</organism>
<feature type="binding site" evidence="10">
    <location>
        <position position="280"/>
    </location>
    <ligand>
        <name>Zn(2+)</name>
        <dbReference type="ChEBI" id="CHEBI:29105"/>
    </ligand>
</feature>
<feature type="region of interest" description="Disordered" evidence="11">
    <location>
        <begin position="319"/>
        <end position="353"/>
    </location>
</feature>
<comment type="cofactor">
    <cofactor evidence="10">
        <name>Zn(2+)</name>
        <dbReference type="ChEBI" id="CHEBI:29105"/>
    </cofactor>
    <text evidence="10">Binds 1 zinc ion per subunit.</text>
</comment>
<dbReference type="PANTHER" id="PTHR32120">
    <property type="entry name" value="SMALL RIBOSOMAL SUBUNIT BIOGENESIS GTPASE RSGA"/>
    <property type="match status" value="1"/>
</dbReference>
<dbReference type="OrthoDB" id="9809485at2"/>
<feature type="binding site" evidence="10">
    <location>
        <position position="293"/>
    </location>
    <ligand>
        <name>Zn(2+)</name>
        <dbReference type="ChEBI" id="CHEBI:29105"/>
    </ligand>
</feature>
<evidence type="ECO:0000313" key="14">
    <source>
        <dbReference type="EMBL" id="MBB4614168.1"/>
    </source>
</evidence>
<feature type="domain" description="CP-type G" evidence="13">
    <location>
        <begin position="100"/>
        <end position="257"/>
    </location>
</feature>
<dbReference type="InterPro" id="IPR030378">
    <property type="entry name" value="G_CP_dom"/>
</dbReference>
<evidence type="ECO:0000256" key="4">
    <source>
        <dbReference type="ARBA" id="ARBA00022730"/>
    </source>
</evidence>
<keyword evidence="15" id="KW-1185">Reference proteome</keyword>
<dbReference type="GO" id="GO:0003924">
    <property type="term" value="F:GTPase activity"/>
    <property type="evidence" value="ECO:0007669"/>
    <property type="project" value="UniProtKB-UniRule"/>
</dbReference>
<feature type="domain" description="EngC GTPase" evidence="12">
    <location>
        <begin position="108"/>
        <end position="255"/>
    </location>
</feature>
<dbReference type="GO" id="GO:0046872">
    <property type="term" value="F:metal ion binding"/>
    <property type="evidence" value="ECO:0007669"/>
    <property type="project" value="UniProtKB-KW"/>
</dbReference>
<sequence length="353" mass="38190">MTSHASRLDELGWRSFFSAQLSDAEVAQCVPVRVMAVHRGFIAVAGDGVETLMPSQIPGADGEEDRPAAGDWLLLARESHEPVRLLRRANLFKRLAAGVRQRLQVIAANVDTLFVVASCNDDFNIARLERYLVLARDVDVTPVVVLTKTDLVDAWEPFAEAARALQPDLIVQAVNARDPQSVAALAKWCGPGQTVAFLGSSGVGKSTLINTLRGSDTLATGAIREDDGKGRHTTTAREMHRLEGGGWLLDTPGMRELQLSEVASGIAEVFDDIVSLAQECRFSNCTHEAEPGCRIVEAIDGGSLDPARLARWRKLATEEAANSASNTTRKARIAGRVSAAPQPSNRNGRRPRR</sequence>
<protein>
    <recommendedName>
        <fullName evidence="10">Small ribosomal subunit biogenesis GTPase RsgA</fullName>
        <ecNumber evidence="10">3.6.1.-</ecNumber>
    </recommendedName>
</protein>
<comment type="similarity">
    <text evidence="10">Belongs to the TRAFAC class YlqF/YawG GTPase family. RsgA subfamily.</text>
</comment>
<comment type="function">
    <text evidence="10">One of several proteins that assist in the late maturation steps of the functional core of the 30S ribosomal subunit. Helps release RbfA from mature subunits. May play a role in the assembly of ribosomal proteins into the subunit. Circularly permuted GTPase that catalyzes slow GTP hydrolysis, GTPase activity is stimulated by the 30S ribosomal subunit.</text>
</comment>
<feature type="binding site" evidence="10">
    <location>
        <position position="287"/>
    </location>
    <ligand>
        <name>Zn(2+)</name>
        <dbReference type="ChEBI" id="CHEBI:29105"/>
    </ligand>
</feature>
<evidence type="ECO:0000256" key="9">
    <source>
        <dbReference type="ARBA" id="ARBA00023134"/>
    </source>
</evidence>
<accession>A0A7W7ABV4</accession>
<dbReference type="GO" id="GO:0042274">
    <property type="term" value="P:ribosomal small subunit biogenesis"/>
    <property type="evidence" value="ECO:0007669"/>
    <property type="project" value="UniProtKB-UniRule"/>
</dbReference>
<dbReference type="Gene3D" id="1.10.40.50">
    <property type="entry name" value="Probable gtpase engc, domain 3"/>
    <property type="match status" value="1"/>
</dbReference>
<evidence type="ECO:0000256" key="10">
    <source>
        <dbReference type="HAMAP-Rule" id="MF_01820"/>
    </source>
</evidence>
<comment type="subunit">
    <text evidence="10">Monomer. Associates with 30S ribosomal subunit, binds 16S rRNA.</text>
</comment>
<evidence type="ECO:0000256" key="5">
    <source>
        <dbReference type="ARBA" id="ARBA00022741"/>
    </source>
</evidence>
<feature type="binding site" evidence="10">
    <location>
        <begin position="199"/>
        <end position="207"/>
    </location>
    <ligand>
        <name>GTP</name>
        <dbReference type="ChEBI" id="CHEBI:37565"/>
    </ligand>
</feature>
<dbReference type="Gene3D" id="3.40.50.300">
    <property type="entry name" value="P-loop containing nucleotide triphosphate hydrolases"/>
    <property type="match status" value="1"/>
</dbReference>
<keyword evidence="8 10" id="KW-0694">RNA-binding</keyword>
<evidence type="ECO:0000259" key="12">
    <source>
        <dbReference type="PROSITE" id="PS50936"/>
    </source>
</evidence>
<gene>
    <name evidence="10" type="primary">rsgA</name>
    <name evidence="14" type="ORF">GGR37_002454</name>
</gene>
<keyword evidence="5 10" id="KW-0547">Nucleotide-binding</keyword>
<evidence type="ECO:0000256" key="2">
    <source>
        <dbReference type="ARBA" id="ARBA00022517"/>
    </source>
</evidence>
<evidence type="ECO:0000256" key="1">
    <source>
        <dbReference type="ARBA" id="ARBA00022490"/>
    </source>
</evidence>
<dbReference type="PROSITE" id="PS51721">
    <property type="entry name" value="G_CP"/>
    <property type="match status" value="1"/>
</dbReference>
<dbReference type="SUPFAM" id="SSF52540">
    <property type="entry name" value="P-loop containing nucleoside triphosphate hydrolases"/>
    <property type="match status" value="1"/>
</dbReference>
<dbReference type="GO" id="GO:0005525">
    <property type="term" value="F:GTP binding"/>
    <property type="evidence" value="ECO:0007669"/>
    <property type="project" value="UniProtKB-UniRule"/>
</dbReference>
<dbReference type="InterPro" id="IPR027417">
    <property type="entry name" value="P-loop_NTPase"/>
</dbReference>
<dbReference type="PANTHER" id="PTHR32120:SF10">
    <property type="entry name" value="SMALL RIBOSOMAL SUBUNIT BIOGENESIS GTPASE RSGA"/>
    <property type="match status" value="1"/>
</dbReference>
<evidence type="ECO:0000256" key="7">
    <source>
        <dbReference type="ARBA" id="ARBA00022833"/>
    </source>
</evidence>
<dbReference type="Proteomes" id="UP000538566">
    <property type="component" value="Unassembled WGS sequence"/>
</dbReference>
<dbReference type="CDD" id="cd01854">
    <property type="entry name" value="YjeQ_EngC"/>
    <property type="match status" value="1"/>
</dbReference>
<evidence type="ECO:0000256" key="3">
    <source>
        <dbReference type="ARBA" id="ARBA00022723"/>
    </source>
</evidence>
<dbReference type="AlphaFoldDB" id="A0A7W7ABV4"/>
<dbReference type="NCBIfam" id="TIGR00157">
    <property type="entry name" value="ribosome small subunit-dependent GTPase A"/>
    <property type="match status" value="1"/>
</dbReference>
<keyword evidence="4 10" id="KW-0699">rRNA-binding</keyword>
<dbReference type="RefSeq" id="WP_144903899.1">
    <property type="nucleotide sequence ID" value="NZ_JACHOA010000004.1"/>
</dbReference>
<dbReference type="GO" id="GO:0005737">
    <property type="term" value="C:cytoplasm"/>
    <property type="evidence" value="ECO:0007669"/>
    <property type="project" value="UniProtKB-SubCell"/>
</dbReference>
<keyword evidence="6 10" id="KW-0378">Hydrolase</keyword>
<dbReference type="GO" id="GO:0019843">
    <property type="term" value="F:rRNA binding"/>
    <property type="evidence" value="ECO:0007669"/>
    <property type="project" value="UniProtKB-KW"/>
</dbReference>